<comment type="caution">
    <text evidence="1">The sequence shown here is derived from an EMBL/GenBank/DDBJ whole genome shotgun (WGS) entry which is preliminary data.</text>
</comment>
<dbReference type="AlphaFoldDB" id="A0A7C8LKE9"/>
<dbReference type="OrthoDB" id="2940820at2"/>
<evidence type="ECO:0000313" key="1">
    <source>
        <dbReference type="EMBL" id="KAE9633714.1"/>
    </source>
</evidence>
<keyword evidence="2" id="KW-1185">Reference proteome</keyword>
<accession>A0A7C8LKE9</accession>
<proteinExistence type="predicted"/>
<dbReference type="Proteomes" id="UP000483018">
    <property type="component" value="Unassembled WGS sequence"/>
</dbReference>
<gene>
    <name evidence="1" type="ORF">GND95_08645</name>
</gene>
<reference evidence="1 2" key="1">
    <citation type="submission" date="2019-12" db="EMBL/GenBank/DDBJ databases">
        <title>Defluviitalea raffinosedens, isolated from a biogas fermenter, genome sequencing and characterization.</title>
        <authorList>
            <person name="Rettenmaier R."/>
            <person name="Schneider M."/>
            <person name="Neuhaus K."/>
            <person name="Liebl W."/>
            <person name="Zverlov V."/>
        </authorList>
    </citation>
    <scope>NUCLEOTIDE SEQUENCE [LARGE SCALE GENOMIC DNA]</scope>
    <source>
        <strain evidence="1 2">249c-K6</strain>
    </source>
</reference>
<dbReference type="EMBL" id="WSLF01000007">
    <property type="protein sequence ID" value="KAE9633714.1"/>
    <property type="molecule type" value="Genomic_DNA"/>
</dbReference>
<sequence length="62" mass="7409">MEEGDAEANYAYYALHKLKIRVKDFCSMDRYEKAATIAMIDKRIEKEKKEAKAIRNKGRRRR</sequence>
<protein>
    <submittedName>
        <fullName evidence="1">Uncharacterized protein</fullName>
    </submittedName>
</protein>
<evidence type="ECO:0000313" key="2">
    <source>
        <dbReference type="Proteomes" id="UP000483018"/>
    </source>
</evidence>
<organism evidence="1 2">
    <name type="scientific">Defluviitalea raffinosedens</name>
    <dbReference type="NCBI Taxonomy" id="1450156"/>
    <lineage>
        <taxon>Bacteria</taxon>
        <taxon>Bacillati</taxon>
        <taxon>Bacillota</taxon>
        <taxon>Clostridia</taxon>
        <taxon>Lachnospirales</taxon>
        <taxon>Defluviitaleaceae</taxon>
        <taxon>Defluviitalea</taxon>
    </lineage>
</organism>
<name>A0A7C8LKE9_9FIRM</name>